<dbReference type="SMART" id="SM00066">
    <property type="entry name" value="GAL4"/>
    <property type="match status" value="1"/>
</dbReference>
<evidence type="ECO:0000256" key="8">
    <source>
        <dbReference type="SAM" id="MobiDB-lite"/>
    </source>
</evidence>
<accession>A0A165G2J0</accession>
<dbReference type="STRING" id="1314781.A0A165G2J0"/>
<evidence type="ECO:0000256" key="6">
    <source>
        <dbReference type="ARBA" id="ARBA00023163"/>
    </source>
</evidence>
<dbReference type="CDD" id="cd00067">
    <property type="entry name" value="GAL4"/>
    <property type="match status" value="1"/>
</dbReference>
<dbReference type="GO" id="GO:0000981">
    <property type="term" value="F:DNA-binding transcription factor activity, RNA polymerase II-specific"/>
    <property type="evidence" value="ECO:0007669"/>
    <property type="project" value="InterPro"/>
</dbReference>
<keyword evidence="4" id="KW-0805">Transcription regulation</keyword>
<dbReference type="CDD" id="cd12148">
    <property type="entry name" value="fungal_TF_MHR"/>
    <property type="match status" value="1"/>
</dbReference>
<dbReference type="Pfam" id="PF00172">
    <property type="entry name" value="Zn_clus"/>
    <property type="match status" value="1"/>
</dbReference>
<keyword evidence="6" id="KW-0804">Transcription</keyword>
<dbReference type="PANTHER" id="PTHR31313:SF81">
    <property type="entry name" value="TY1 ENHANCER ACTIVATOR"/>
    <property type="match status" value="1"/>
</dbReference>
<dbReference type="Gene3D" id="4.10.240.10">
    <property type="entry name" value="Zn(2)-C6 fungal-type DNA-binding domain"/>
    <property type="match status" value="1"/>
</dbReference>
<keyword evidence="7" id="KW-0539">Nucleus</keyword>
<dbReference type="GO" id="GO:0003677">
    <property type="term" value="F:DNA binding"/>
    <property type="evidence" value="ECO:0007669"/>
    <property type="project" value="UniProtKB-KW"/>
</dbReference>
<reference evidence="10 11" key="1">
    <citation type="journal article" date="2016" name="Mol. Biol. Evol.">
        <title>Comparative Genomics of Early-Diverging Mushroom-Forming Fungi Provides Insights into the Origins of Lignocellulose Decay Capabilities.</title>
        <authorList>
            <person name="Nagy L.G."/>
            <person name="Riley R."/>
            <person name="Tritt A."/>
            <person name="Adam C."/>
            <person name="Daum C."/>
            <person name="Floudas D."/>
            <person name="Sun H."/>
            <person name="Yadav J.S."/>
            <person name="Pangilinan J."/>
            <person name="Larsson K.H."/>
            <person name="Matsuura K."/>
            <person name="Barry K."/>
            <person name="Labutti K."/>
            <person name="Kuo R."/>
            <person name="Ohm R.A."/>
            <person name="Bhattacharya S.S."/>
            <person name="Shirouzu T."/>
            <person name="Yoshinaga Y."/>
            <person name="Martin F.M."/>
            <person name="Grigoriev I.V."/>
            <person name="Hibbett D.S."/>
        </authorList>
    </citation>
    <scope>NUCLEOTIDE SEQUENCE [LARGE SCALE GENOMIC DNA]</scope>
    <source>
        <strain evidence="10 11">HHB12029</strain>
    </source>
</reference>
<keyword evidence="11" id="KW-1185">Reference proteome</keyword>
<evidence type="ECO:0000256" key="7">
    <source>
        <dbReference type="ARBA" id="ARBA00023242"/>
    </source>
</evidence>
<dbReference type="EMBL" id="KV426061">
    <property type="protein sequence ID" value="KZV89887.1"/>
    <property type="molecule type" value="Genomic_DNA"/>
</dbReference>
<keyword evidence="3" id="KW-0862">Zinc</keyword>
<dbReference type="GO" id="GO:0008270">
    <property type="term" value="F:zinc ion binding"/>
    <property type="evidence" value="ECO:0007669"/>
    <property type="project" value="InterPro"/>
</dbReference>
<evidence type="ECO:0000313" key="11">
    <source>
        <dbReference type="Proteomes" id="UP000077266"/>
    </source>
</evidence>
<sequence length="741" mass="80362">MKARMSRSQRASQRAMPSVAPLRKRSTSSVGGRGRGRHDKHTSSACNNCKKRKTRCDETRPDAGPCNACRTAALECVWPVDTDGRKAPSTESYNATRRERDSLRDALKVIRLTLQQHGIPDPTLASVQGHGTGNITPWNLLAASPVQSFSSSGPSPYISPLSSVPMTRRGSGDASFVSGAEDSPDMLSLNSFHFSSDSSFVSSSAGPLVVIPSPERERSGRLDLFHDIGGTACGCDWNRSLPVFDPALTRVEHDNLLHLFFAHSAPLGMGVIQVNFLSAMRASLSGHGGAMPFYSPALHNIMLAEAATFVESGLKPRFLGFRAMFLDAAIQNVSVGHPVAVVQTCVLLAHHYTSVRDGGNKATHWLEQAMQNAQAAGLCDPAQSSEASWIYHATVMQDILLAMTLGRNPLLPPCPVHIPLVEPSTRDKTALELLVSAHHLFKIMGNVLQALTHALSPADVAGFHRQFIEWADHLPEDLRLSTKKNGTSTNALVFHIVQRWFVIHLNKSFAEDNSDCRKHVLDATSKVVRLVTMYKSAGDFAQSPSVVPQAVYATGRAAVDLSAIPGLAKKQRSTAVENAAFCVSTLRELATTWDCAAGYADTLQGTLNEKNTQYQLHVSPIQLPRLSYGYGGNFPYPEMMQSPGSAESFGPASSSLRSPFVADQPSFWSAAASTLVTGGSGPPMEFIQQPRPNIAPAQGFYLEEYPFEADIERRADVPMDAVNNSGHSLTALDNHFWNPYH</sequence>
<evidence type="ECO:0000256" key="2">
    <source>
        <dbReference type="ARBA" id="ARBA00022723"/>
    </source>
</evidence>
<keyword evidence="5" id="KW-0238">DNA-binding</keyword>
<evidence type="ECO:0000313" key="10">
    <source>
        <dbReference type="EMBL" id="KZV89887.1"/>
    </source>
</evidence>
<dbReference type="AlphaFoldDB" id="A0A165G2J0"/>
<proteinExistence type="predicted"/>
<dbReference type="InterPro" id="IPR036864">
    <property type="entry name" value="Zn2-C6_fun-type_DNA-bd_sf"/>
</dbReference>
<dbReference type="PROSITE" id="PS50048">
    <property type="entry name" value="ZN2_CY6_FUNGAL_2"/>
    <property type="match status" value="1"/>
</dbReference>
<dbReference type="InParanoid" id="A0A165G2J0"/>
<feature type="domain" description="Zn(2)-C6 fungal-type" evidence="9">
    <location>
        <begin position="45"/>
        <end position="78"/>
    </location>
</feature>
<dbReference type="PANTHER" id="PTHR31313">
    <property type="entry name" value="TY1 ENHANCER ACTIVATOR"/>
    <property type="match status" value="1"/>
</dbReference>
<dbReference type="SUPFAM" id="SSF57701">
    <property type="entry name" value="Zn2/Cys6 DNA-binding domain"/>
    <property type="match status" value="1"/>
</dbReference>
<evidence type="ECO:0000256" key="4">
    <source>
        <dbReference type="ARBA" id="ARBA00023015"/>
    </source>
</evidence>
<comment type="subcellular location">
    <subcellularLocation>
        <location evidence="1">Nucleus</location>
    </subcellularLocation>
</comment>
<evidence type="ECO:0000259" key="9">
    <source>
        <dbReference type="PROSITE" id="PS50048"/>
    </source>
</evidence>
<protein>
    <recommendedName>
        <fullName evidence="9">Zn(2)-C6 fungal-type domain-containing protein</fullName>
    </recommendedName>
</protein>
<dbReference type="PROSITE" id="PS00463">
    <property type="entry name" value="ZN2_CY6_FUNGAL_1"/>
    <property type="match status" value="1"/>
</dbReference>
<dbReference type="OrthoDB" id="2154091at2759"/>
<dbReference type="InterPro" id="IPR001138">
    <property type="entry name" value="Zn2Cys6_DnaBD"/>
</dbReference>
<feature type="region of interest" description="Disordered" evidence="8">
    <location>
        <begin position="1"/>
        <end position="62"/>
    </location>
</feature>
<keyword evidence="2" id="KW-0479">Metal-binding</keyword>
<dbReference type="GO" id="GO:0005634">
    <property type="term" value="C:nucleus"/>
    <property type="evidence" value="ECO:0007669"/>
    <property type="project" value="UniProtKB-SubCell"/>
</dbReference>
<dbReference type="InterPro" id="IPR051615">
    <property type="entry name" value="Transcr_Regulatory_Elem"/>
</dbReference>
<dbReference type="Proteomes" id="UP000077266">
    <property type="component" value="Unassembled WGS sequence"/>
</dbReference>
<evidence type="ECO:0000256" key="5">
    <source>
        <dbReference type="ARBA" id="ARBA00023125"/>
    </source>
</evidence>
<name>A0A165G2J0_EXIGL</name>
<organism evidence="10 11">
    <name type="scientific">Exidia glandulosa HHB12029</name>
    <dbReference type="NCBI Taxonomy" id="1314781"/>
    <lineage>
        <taxon>Eukaryota</taxon>
        <taxon>Fungi</taxon>
        <taxon>Dikarya</taxon>
        <taxon>Basidiomycota</taxon>
        <taxon>Agaricomycotina</taxon>
        <taxon>Agaricomycetes</taxon>
        <taxon>Auriculariales</taxon>
        <taxon>Exidiaceae</taxon>
        <taxon>Exidia</taxon>
    </lineage>
</organism>
<evidence type="ECO:0000256" key="3">
    <source>
        <dbReference type="ARBA" id="ARBA00022833"/>
    </source>
</evidence>
<evidence type="ECO:0000256" key="1">
    <source>
        <dbReference type="ARBA" id="ARBA00004123"/>
    </source>
</evidence>
<gene>
    <name evidence="10" type="ORF">EXIGLDRAFT_750936</name>
</gene>